<accession>A0A917J107</accession>
<protein>
    <submittedName>
        <fullName evidence="1">Uncharacterized protein</fullName>
    </submittedName>
</protein>
<keyword evidence="2" id="KW-1185">Reference proteome</keyword>
<dbReference type="EMBL" id="BMIB01000003">
    <property type="protein sequence ID" value="GGH73074.1"/>
    <property type="molecule type" value="Genomic_DNA"/>
</dbReference>
<evidence type="ECO:0000313" key="2">
    <source>
        <dbReference type="Proteomes" id="UP000627292"/>
    </source>
</evidence>
<reference evidence="1" key="1">
    <citation type="journal article" date="2014" name="Int. J. Syst. Evol. Microbiol.">
        <title>Complete genome sequence of Corynebacterium casei LMG S-19264T (=DSM 44701T), isolated from a smear-ripened cheese.</title>
        <authorList>
            <consortium name="US DOE Joint Genome Institute (JGI-PGF)"/>
            <person name="Walter F."/>
            <person name="Albersmeier A."/>
            <person name="Kalinowski J."/>
            <person name="Ruckert C."/>
        </authorList>
    </citation>
    <scope>NUCLEOTIDE SEQUENCE</scope>
    <source>
        <strain evidence="1">CGMCC 1.15290</strain>
    </source>
</reference>
<dbReference type="AlphaFoldDB" id="A0A917J107"/>
<dbReference type="Proteomes" id="UP000627292">
    <property type="component" value="Unassembled WGS sequence"/>
</dbReference>
<dbReference type="RefSeq" id="WP_188954433.1">
    <property type="nucleotide sequence ID" value="NZ_BMIB01000003.1"/>
</dbReference>
<gene>
    <name evidence="1" type="ORF">GCM10011379_34180</name>
</gene>
<sequence>MDSPYTYTPSPEFINSLEFDYVETYSFQRGIEYEDNQIILRKEFNLLKAESSDGMTLTPEYKARLEELNKRLNYTQYLLDENGKFHQSAQKTSTISSNDEKLMTIKAILQTEVITVPRFLCAPFYRDAIVFYDKGGQIVSALNICLSCYYMETEPFSNINSDVVTYQLITNFLVKQRHEVPLIDRKNIDEYTRLMTQNRPLI</sequence>
<reference evidence="1" key="2">
    <citation type="submission" date="2020-09" db="EMBL/GenBank/DDBJ databases">
        <authorList>
            <person name="Sun Q."/>
            <person name="Zhou Y."/>
        </authorList>
    </citation>
    <scope>NUCLEOTIDE SEQUENCE</scope>
    <source>
        <strain evidence="1">CGMCC 1.15290</strain>
    </source>
</reference>
<comment type="caution">
    <text evidence="1">The sequence shown here is derived from an EMBL/GenBank/DDBJ whole genome shotgun (WGS) entry which is preliminary data.</text>
</comment>
<proteinExistence type="predicted"/>
<name>A0A917J107_9BACT</name>
<evidence type="ECO:0000313" key="1">
    <source>
        <dbReference type="EMBL" id="GGH73074.1"/>
    </source>
</evidence>
<organism evidence="1 2">
    <name type="scientific">Filimonas zeae</name>
    <dbReference type="NCBI Taxonomy" id="1737353"/>
    <lineage>
        <taxon>Bacteria</taxon>
        <taxon>Pseudomonadati</taxon>
        <taxon>Bacteroidota</taxon>
        <taxon>Chitinophagia</taxon>
        <taxon>Chitinophagales</taxon>
        <taxon>Chitinophagaceae</taxon>
        <taxon>Filimonas</taxon>
    </lineage>
</organism>